<dbReference type="PROSITE" id="PS50297">
    <property type="entry name" value="ANK_REP_REGION"/>
    <property type="match status" value="1"/>
</dbReference>
<proteinExistence type="predicted"/>
<dbReference type="SUPFAM" id="SSF48403">
    <property type="entry name" value="Ankyrin repeat"/>
    <property type="match status" value="1"/>
</dbReference>
<dbReference type="InterPro" id="IPR036770">
    <property type="entry name" value="Ankyrin_rpt-contain_sf"/>
</dbReference>
<dbReference type="PANTHER" id="PTHR24198:SF165">
    <property type="entry name" value="ANKYRIN REPEAT-CONTAINING PROTEIN-RELATED"/>
    <property type="match status" value="1"/>
</dbReference>
<dbReference type="PROSITE" id="PS50088">
    <property type="entry name" value="ANK_REPEAT"/>
    <property type="match status" value="1"/>
</dbReference>
<keyword evidence="1" id="KW-0677">Repeat</keyword>
<protein>
    <recommendedName>
        <fullName evidence="6">Ankyrin repeat protein</fullName>
    </recommendedName>
</protein>
<gene>
    <name evidence="4" type="ORF">IAC42_04770</name>
</gene>
<evidence type="ECO:0000256" key="1">
    <source>
        <dbReference type="ARBA" id="ARBA00022737"/>
    </source>
</evidence>
<evidence type="ECO:0000313" key="5">
    <source>
        <dbReference type="Proteomes" id="UP000823633"/>
    </source>
</evidence>
<evidence type="ECO:0000256" key="2">
    <source>
        <dbReference type="ARBA" id="ARBA00023043"/>
    </source>
</evidence>
<accession>A0A9D9H9N0</accession>
<evidence type="ECO:0008006" key="6">
    <source>
        <dbReference type="Google" id="ProtNLM"/>
    </source>
</evidence>
<dbReference type="EMBL" id="JADIMU010000030">
    <property type="protein sequence ID" value="MBO8443054.1"/>
    <property type="molecule type" value="Genomic_DNA"/>
</dbReference>
<name>A0A9D9H9N0_9SPIR</name>
<evidence type="ECO:0000313" key="4">
    <source>
        <dbReference type="EMBL" id="MBO8443054.1"/>
    </source>
</evidence>
<dbReference type="InterPro" id="IPR002110">
    <property type="entry name" value="Ankyrin_rpt"/>
</dbReference>
<reference evidence="4" key="1">
    <citation type="submission" date="2020-10" db="EMBL/GenBank/DDBJ databases">
        <authorList>
            <person name="Gilroy R."/>
        </authorList>
    </citation>
    <scope>NUCLEOTIDE SEQUENCE</scope>
    <source>
        <strain evidence="4">11167</strain>
    </source>
</reference>
<dbReference type="PANTHER" id="PTHR24198">
    <property type="entry name" value="ANKYRIN REPEAT AND PROTEIN KINASE DOMAIN-CONTAINING PROTEIN"/>
    <property type="match status" value="1"/>
</dbReference>
<feature type="repeat" description="ANK" evidence="3">
    <location>
        <begin position="564"/>
        <end position="588"/>
    </location>
</feature>
<organism evidence="4 5">
    <name type="scientific">Candidatus Aphodenecus pullistercoris</name>
    <dbReference type="NCBI Taxonomy" id="2840669"/>
    <lineage>
        <taxon>Bacteria</taxon>
        <taxon>Pseudomonadati</taxon>
        <taxon>Spirochaetota</taxon>
        <taxon>Spirochaetia</taxon>
        <taxon>Spirochaetales</taxon>
        <taxon>Candidatus Aphodenecus</taxon>
    </lineage>
</organism>
<dbReference type="SMART" id="SM00248">
    <property type="entry name" value="ANK"/>
    <property type="match status" value="4"/>
</dbReference>
<dbReference type="Gene3D" id="1.25.40.20">
    <property type="entry name" value="Ankyrin repeat-containing domain"/>
    <property type="match status" value="1"/>
</dbReference>
<comment type="caution">
    <text evidence="4">The sequence shown here is derived from an EMBL/GenBank/DDBJ whole genome shotgun (WGS) entry which is preliminary data.</text>
</comment>
<sequence length="624" mass="70834">MRAVFKRSGLGYDRAAFFMSGPRLDVCFEGWTRERYAIHCKAEGDLDGEVCLCGDSWQAALILHAWNIEDDDFVFVTGRKDVPDLDWVSHAEAGRNLDRFTVALDWRSLDGRAFLEHRRGGRTIIIDSLEDRCAWEGMRTLLLSDCHVEEGRSIHEVYSSLGDVEFDAAEVEAVADCLFDEDTDLETLKKVLALSSDFTVTIGKERYSALALACVREMSDECISYLVHKGLRFSVVQNLRLFVYEPALERVVQDLFDSPQLARVLSAVLSSGYRTSVEDLFSLMDSFIDWSVHFDHLVPIGSSDEVLDEVRCRQFDTLLPFLPEDVFSFRDCCGDTLLSLASGHLGRHRVLEGLFRKILDKSPDVNFINEDGHTALDCASDGAFIAALLERGAIHGPGPDERKSSSPAGSRLGDCDRKLFSLIDDCGWNMHEECFCELADFLDRNGDRLDRNAVSEDGTTVFMSLMWGDFYRPELYDVFLTLGYDVNSIDADGENAFFSAVRCPDCHLDHVGWLLDHGADWRLVNAWGETIFHQAARLFHCKEETWHRFDFIRDKDIFLARDCKGHSPLHIAFEYMNMPAISYLMENGCVAEDELEWIREQARKIRGRALKETLICLFHSYGGL</sequence>
<keyword evidence="2 3" id="KW-0040">ANK repeat</keyword>
<evidence type="ECO:0000256" key="3">
    <source>
        <dbReference type="PROSITE-ProRule" id="PRU00023"/>
    </source>
</evidence>
<dbReference type="Proteomes" id="UP000823633">
    <property type="component" value="Unassembled WGS sequence"/>
</dbReference>
<reference evidence="4" key="2">
    <citation type="journal article" date="2021" name="PeerJ">
        <title>Extensive microbial diversity within the chicken gut microbiome revealed by metagenomics and culture.</title>
        <authorList>
            <person name="Gilroy R."/>
            <person name="Ravi A."/>
            <person name="Getino M."/>
            <person name="Pursley I."/>
            <person name="Horton D.L."/>
            <person name="Alikhan N.F."/>
            <person name="Baker D."/>
            <person name="Gharbi K."/>
            <person name="Hall N."/>
            <person name="Watson M."/>
            <person name="Adriaenssens E.M."/>
            <person name="Foster-Nyarko E."/>
            <person name="Jarju S."/>
            <person name="Secka A."/>
            <person name="Antonio M."/>
            <person name="Oren A."/>
            <person name="Chaudhuri R.R."/>
            <person name="La Ragione R."/>
            <person name="Hildebrand F."/>
            <person name="Pallen M.J."/>
        </authorList>
    </citation>
    <scope>NUCLEOTIDE SEQUENCE</scope>
    <source>
        <strain evidence="4">11167</strain>
    </source>
</reference>
<dbReference type="AlphaFoldDB" id="A0A9D9H9N0"/>